<evidence type="ECO:0000313" key="2">
    <source>
        <dbReference type="EMBL" id="KAF5888890.1"/>
    </source>
</evidence>
<dbReference type="EMBL" id="QNUK01000901">
    <property type="protein sequence ID" value="KAF5888890.1"/>
    <property type="molecule type" value="Genomic_DNA"/>
</dbReference>
<comment type="caution">
    <text evidence="2">The sequence shown here is derived from an EMBL/GenBank/DDBJ whole genome shotgun (WGS) entry which is preliminary data.</text>
</comment>
<sequence length="175" mass="19062">MSEDSDPWPSRAPRVLAGWTGTAQCVGSRPCLAPLRESISRAVRSLTHADRGGQREAEGAAPTGSPTETCGYFFFWRGLGERENANECRQLVPSWWRGVMEGLEASLISPSSCLLLSDRNPPGRRWGGCSNSGTRWSERPGRLIKLIAKARSSEGLDPDVFTVANSTAELQLRSS</sequence>
<gene>
    <name evidence="2" type="ORF">DAT39_021409</name>
</gene>
<keyword evidence="3" id="KW-1185">Reference proteome</keyword>
<feature type="compositionally biased region" description="Basic and acidic residues" evidence="1">
    <location>
        <begin position="47"/>
        <end position="58"/>
    </location>
</feature>
<evidence type="ECO:0000256" key="1">
    <source>
        <dbReference type="SAM" id="MobiDB-lite"/>
    </source>
</evidence>
<accession>A0A8J4U176</accession>
<evidence type="ECO:0000313" key="3">
    <source>
        <dbReference type="Proteomes" id="UP000727407"/>
    </source>
</evidence>
<feature type="region of interest" description="Disordered" evidence="1">
    <location>
        <begin position="45"/>
        <end position="64"/>
    </location>
</feature>
<organism evidence="2 3">
    <name type="scientific">Clarias magur</name>
    <name type="common">Asian catfish</name>
    <name type="synonym">Macropteronotus magur</name>
    <dbReference type="NCBI Taxonomy" id="1594786"/>
    <lineage>
        <taxon>Eukaryota</taxon>
        <taxon>Metazoa</taxon>
        <taxon>Chordata</taxon>
        <taxon>Craniata</taxon>
        <taxon>Vertebrata</taxon>
        <taxon>Euteleostomi</taxon>
        <taxon>Actinopterygii</taxon>
        <taxon>Neopterygii</taxon>
        <taxon>Teleostei</taxon>
        <taxon>Ostariophysi</taxon>
        <taxon>Siluriformes</taxon>
        <taxon>Clariidae</taxon>
        <taxon>Clarias</taxon>
    </lineage>
</organism>
<dbReference type="Proteomes" id="UP000727407">
    <property type="component" value="Unassembled WGS sequence"/>
</dbReference>
<protein>
    <submittedName>
        <fullName evidence="2">Uncharacterized protein</fullName>
    </submittedName>
</protein>
<proteinExistence type="predicted"/>
<reference evidence="2" key="1">
    <citation type="submission" date="2020-07" db="EMBL/GenBank/DDBJ databases">
        <title>Clarias magur genome sequencing, assembly and annotation.</title>
        <authorList>
            <person name="Kushwaha B."/>
            <person name="Kumar R."/>
            <person name="Das P."/>
            <person name="Joshi C.G."/>
            <person name="Kumar D."/>
            <person name="Nagpure N.S."/>
            <person name="Pandey M."/>
            <person name="Agarwal S."/>
            <person name="Srivastava S."/>
            <person name="Singh M."/>
            <person name="Sahoo L."/>
            <person name="Jayasankar P."/>
            <person name="Meher P.K."/>
            <person name="Koringa P.G."/>
            <person name="Iquebal M.A."/>
            <person name="Das S.P."/>
            <person name="Bit A."/>
            <person name="Patnaik S."/>
            <person name="Patel N."/>
            <person name="Shah T.M."/>
            <person name="Hinsu A."/>
            <person name="Jena J.K."/>
        </authorList>
    </citation>
    <scope>NUCLEOTIDE SEQUENCE</scope>
    <source>
        <strain evidence="2">CIFAMagur01</strain>
        <tissue evidence="2">Testis</tissue>
    </source>
</reference>
<name>A0A8J4U176_CLAMG</name>
<dbReference type="AlphaFoldDB" id="A0A8J4U176"/>